<protein>
    <submittedName>
        <fullName evidence="1">Universal stress protein family protein</fullName>
    </submittedName>
</protein>
<dbReference type="InterPro" id="IPR006015">
    <property type="entry name" value="Universal_stress_UspA"/>
</dbReference>
<dbReference type="Gene3D" id="3.40.50.12370">
    <property type="match status" value="1"/>
</dbReference>
<proteinExistence type="predicted"/>
<dbReference type="AlphaFoldDB" id="A0A562V5U0"/>
<gene>
    <name evidence="1" type="ORF">JN12_03893</name>
</gene>
<sequence>MGIKDILVHLDDSDAAESRLDLAILYARKHGASLRGMYPITQAYYESRGIGERASLERVETMFREKTAAAGIASEWVFADSSVIGASVSDIVTVQAYYSDLVIVGQTNYRTPGLNVPTDLPEQLVMTCGRPVLVVPYTGSFETAGDRIMIAWKTGRESVRSLHDAMPHIEKSHHVSVVGVGAEVITSDSDSDFMNVRSYLARHAVTARTDQICGGNLSVGDKILNLVCEHTADLLVMGAFAPNRRGALALSPVAELVFRHLTVPVLLSH</sequence>
<name>A0A562V5U0_9BACT</name>
<evidence type="ECO:0000313" key="2">
    <source>
        <dbReference type="Proteomes" id="UP000319449"/>
    </source>
</evidence>
<comment type="caution">
    <text evidence="1">The sequence shown here is derived from an EMBL/GenBank/DDBJ whole genome shotgun (WGS) entry which is preliminary data.</text>
</comment>
<dbReference type="EMBL" id="VLLN01000042">
    <property type="protein sequence ID" value="TWJ13304.1"/>
    <property type="molecule type" value="Genomic_DNA"/>
</dbReference>
<dbReference type="CDD" id="cd00293">
    <property type="entry name" value="USP-like"/>
    <property type="match status" value="1"/>
</dbReference>
<dbReference type="Proteomes" id="UP000319449">
    <property type="component" value="Unassembled WGS sequence"/>
</dbReference>
<dbReference type="SUPFAM" id="SSF52402">
    <property type="entry name" value="Adenine nucleotide alpha hydrolases-like"/>
    <property type="match status" value="2"/>
</dbReference>
<reference evidence="1 2" key="1">
    <citation type="submission" date="2019-07" db="EMBL/GenBank/DDBJ databases">
        <title>Genomic Encyclopedia of Archaeal and Bacterial Type Strains, Phase II (KMG-II): from individual species to whole genera.</title>
        <authorList>
            <person name="Goeker M."/>
        </authorList>
    </citation>
    <scope>NUCLEOTIDE SEQUENCE [LARGE SCALE GENOMIC DNA]</scope>
    <source>
        <strain evidence="1 2">ATCC BAA-1139</strain>
    </source>
</reference>
<accession>A0A562V5U0</accession>
<dbReference type="PRINTS" id="PR01438">
    <property type="entry name" value="UNVRSLSTRESS"/>
</dbReference>
<organism evidence="1 2">
    <name type="scientific">Geobacter argillaceus</name>
    <dbReference type="NCBI Taxonomy" id="345631"/>
    <lineage>
        <taxon>Bacteria</taxon>
        <taxon>Pseudomonadati</taxon>
        <taxon>Thermodesulfobacteriota</taxon>
        <taxon>Desulfuromonadia</taxon>
        <taxon>Geobacterales</taxon>
        <taxon>Geobacteraceae</taxon>
        <taxon>Geobacter</taxon>
    </lineage>
</organism>
<dbReference type="RefSeq" id="WP_170242088.1">
    <property type="nucleotide sequence ID" value="NZ_VLLN01000042.1"/>
</dbReference>
<keyword evidence="2" id="KW-1185">Reference proteome</keyword>
<evidence type="ECO:0000313" key="1">
    <source>
        <dbReference type="EMBL" id="TWJ13304.1"/>
    </source>
</evidence>